<dbReference type="PANTHER" id="PTHR37314">
    <property type="entry name" value="SLR0142 PROTEIN"/>
    <property type="match status" value="1"/>
</dbReference>
<feature type="transmembrane region" description="Helical" evidence="1">
    <location>
        <begin position="199"/>
        <end position="216"/>
    </location>
</feature>
<keyword evidence="1" id="KW-1133">Transmembrane helix</keyword>
<organism evidence="2 3">
    <name type="scientific">Mycobacterium szulgai</name>
    <dbReference type="NCBI Taxonomy" id="1787"/>
    <lineage>
        <taxon>Bacteria</taxon>
        <taxon>Bacillati</taxon>
        <taxon>Actinomycetota</taxon>
        <taxon>Actinomycetes</taxon>
        <taxon>Mycobacteriales</taxon>
        <taxon>Mycobacteriaceae</taxon>
        <taxon>Mycobacterium</taxon>
    </lineage>
</organism>
<dbReference type="AlphaFoldDB" id="A0A1X2E7V3"/>
<evidence type="ECO:0000313" key="3">
    <source>
        <dbReference type="Proteomes" id="UP000193317"/>
    </source>
</evidence>
<dbReference type="Pfam" id="PF06912">
    <property type="entry name" value="DUF1275"/>
    <property type="match status" value="1"/>
</dbReference>
<dbReference type="Proteomes" id="UP000193317">
    <property type="component" value="Unassembled WGS sequence"/>
</dbReference>
<reference evidence="2 3" key="1">
    <citation type="submission" date="2016-01" db="EMBL/GenBank/DDBJ databases">
        <title>The new phylogeny of the genus Mycobacterium.</title>
        <authorList>
            <person name="Tarcisio F."/>
            <person name="Conor M."/>
            <person name="Antonella G."/>
            <person name="Elisabetta G."/>
            <person name="Giulia F.S."/>
            <person name="Sara T."/>
            <person name="Anna F."/>
            <person name="Clotilde B."/>
            <person name="Roberto B."/>
            <person name="Veronica D.S."/>
            <person name="Fabio R."/>
            <person name="Monica P."/>
            <person name="Olivier J."/>
            <person name="Enrico T."/>
            <person name="Nicola S."/>
        </authorList>
    </citation>
    <scope>NUCLEOTIDE SEQUENCE [LARGE SCALE GENOMIC DNA]</scope>
    <source>
        <strain evidence="2 3">DSM 44166</strain>
    </source>
</reference>
<accession>A0A1X2E7V3</accession>
<keyword evidence="1" id="KW-0812">Transmembrane</keyword>
<keyword evidence="1" id="KW-0472">Membrane</keyword>
<keyword evidence="3" id="KW-1185">Reference proteome</keyword>
<dbReference type="PANTHER" id="PTHR37314:SF4">
    <property type="entry name" value="UPF0700 TRANSMEMBRANE PROTEIN YOAK"/>
    <property type="match status" value="1"/>
</dbReference>
<name>A0A1X2E7V3_MYCSZ</name>
<feature type="transmembrane region" description="Helical" evidence="1">
    <location>
        <begin position="50"/>
        <end position="70"/>
    </location>
</feature>
<evidence type="ECO:0000256" key="1">
    <source>
        <dbReference type="SAM" id="Phobius"/>
    </source>
</evidence>
<evidence type="ECO:0000313" key="2">
    <source>
        <dbReference type="EMBL" id="ORW95989.1"/>
    </source>
</evidence>
<feature type="transmembrane region" description="Helical" evidence="1">
    <location>
        <begin position="7"/>
        <end position="30"/>
    </location>
</feature>
<protein>
    <recommendedName>
        <fullName evidence="4">DUF1275 family protein</fullName>
    </recommendedName>
</protein>
<evidence type="ECO:0008006" key="4">
    <source>
        <dbReference type="Google" id="ProtNLM"/>
    </source>
</evidence>
<dbReference type="EMBL" id="LQPW01000134">
    <property type="protein sequence ID" value="ORW95989.1"/>
    <property type="molecule type" value="Genomic_DNA"/>
</dbReference>
<comment type="caution">
    <text evidence="2">The sequence shown here is derived from an EMBL/GenBank/DDBJ whole genome shotgun (WGS) entry which is preliminary data.</text>
</comment>
<proteinExistence type="predicted"/>
<dbReference type="InterPro" id="IPR010699">
    <property type="entry name" value="DUF1275"/>
</dbReference>
<gene>
    <name evidence="2" type="ORF">AWC27_05675</name>
</gene>
<sequence length="229" mass="23797">MLRYTAVLAFTAGFVNAAALLMLAFPVGNLTGVTTQLGMTTAHPWRYEEHMLVAILLGFFAGAFVAGALLGMPKSATGTRHAVVLTSEAVLLLLAATGLEHSALRSFLSTIGVEQTTLPALFAAAALGLQNGLTSSIRQIAVRTTHFTGTVTDLGLMLGRARRHGLEKWKAAILLATLLLFLAGGATGLVTAVRFGGHALALPAAICLTVAGMQVARGRTLTTRDSSCI</sequence>
<feature type="transmembrane region" description="Helical" evidence="1">
    <location>
        <begin position="172"/>
        <end position="193"/>
    </location>
</feature>